<proteinExistence type="predicted"/>
<keyword evidence="2" id="KW-0687">Ribonucleoprotein</keyword>
<keyword evidence="1" id="KW-0689">Ribosomal protein</keyword>
<comment type="caution">
    <text evidence="5">The sequence shown here is derived from an EMBL/GenBank/DDBJ whole genome shotgun (WGS) entry which is preliminary data.</text>
</comment>
<evidence type="ECO:0000256" key="1">
    <source>
        <dbReference type="ARBA" id="ARBA00022980"/>
    </source>
</evidence>
<dbReference type="EMBL" id="JAULJE010000008">
    <property type="protein sequence ID" value="KAK1340058.1"/>
    <property type="molecule type" value="Genomic_DNA"/>
</dbReference>
<name>A0AA40HZ80_CNENI</name>
<protein>
    <recommendedName>
        <fullName evidence="3">Small ribosomal subunit protein eS24</fullName>
    </recommendedName>
    <alternativeName>
        <fullName evidence="4">40S ribosomal protein S24</fullName>
    </alternativeName>
</protein>
<dbReference type="Proteomes" id="UP001177744">
    <property type="component" value="Unassembled WGS sequence"/>
</dbReference>
<evidence type="ECO:0000313" key="6">
    <source>
        <dbReference type="Proteomes" id="UP001177744"/>
    </source>
</evidence>
<dbReference type="GO" id="GO:0003735">
    <property type="term" value="F:structural constituent of ribosome"/>
    <property type="evidence" value="ECO:0007669"/>
    <property type="project" value="InterPro"/>
</dbReference>
<evidence type="ECO:0000256" key="3">
    <source>
        <dbReference type="ARBA" id="ARBA00035149"/>
    </source>
</evidence>
<dbReference type="PANTHER" id="PTHR10496">
    <property type="entry name" value="40S RIBOSOMAL PROTEIN S24"/>
    <property type="match status" value="1"/>
</dbReference>
<evidence type="ECO:0000256" key="2">
    <source>
        <dbReference type="ARBA" id="ARBA00023274"/>
    </source>
</evidence>
<accession>A0AA40HZ80</accession>
<dbReference type="Pfam" id="PF01282">
    <property type="entry name" value="Ribosomal_S24e"/>
    <property type="match status" value="1"/>
</dbReference>
<dbReference type="Gene3D" id="3.30.70.3370">
    <property type="match status" value="1"/>
</dbReference>
<keyword evidence="6" id="KW-1185">Reference proteome</keyword>
<dbReference type="GO" id="GO:0006412">
    <property type="term" value="P:translation"/>
    <property type="evidence" value="ECO:0007669"/>
    <property type="project" value="InterPro"/>
</dbReference>
<evidence type="ECO:0000313" key="5">
    <source>
        <dbReference type="EMBL" id="KAK1340058.1"/>
    </source>
</evidence>
<dbReference type="InterPro" id="IPR012678">
    <property type="entry name" value="Ribosomal_uL23/eL15/eS24_sf"/>
</dbReference>
<dbReference type="InterPro" id="IPR053709">
    <property type="entry name" value="eRP_eS24_sf"/>
</dbReference>
<dbReference type="InterPro" id="IPR001976">
    <property type="entry name" value="Ribosomal_eS24"/>
</dbReference>
<organism evidence="5 6">
    <name type="scientific">Cnephaeus nilssonii</name>
    <name type="common">Northern bat</name>
    <name type="synonym">Eptesicus nilssonii</name>
    <dbReference type="NCBI Taxonomy" id="3371016"/>
    <lineage>
        <taxon>Eukaryota</taxon>
        <taxon>Metazoa</taxon>
        <taxon>Chordata</taxon>
        <taxon>Craniata</taxon>
        <taxon>Vertebrata</taxon>
        <taxon>Euteleostomi</taxon>
        <taxon>Mammalia</taxon>
        <taxon>Eutheria</taxon>
        <taxon>Laurasiatheria</taxon>
        <taxon>Chiroptera</taxon>
        <taxon>Yangochiroptera</taxon>
        <taxon>Vespertilionidae</taxon>
        <taxon>Cnephaeus</taxon>
    </lineage>
</organism>
<sequence length="116" mass="13265">MKDTVTMQTGKFMSNRQLQWEQMVIDVLHPGKHLGKPSLNVQDYTRCHLCVGLRTHFGGVKTSGLGMIYDSLRYSKKNEPKHGLGRLDLYEKTSKTKQNKTALTGLAQWIERWSAD</sequence>
<dbReference type="AlphaFoldDB" id="A0AA40HZ80"/>
<dbReference type="SUPFAM" id="SSF54189">
    <property type="entry name" value="Ribosomal proteins S24e, L23 and L15e"/>
    <property type="match status" value="1"/>
</dbReference>
<gene>
    <name evidence="5" type="ORF">QTO34_018622</name>
</gene>
<dbReference type="GO" id="GO:0044391">
    <property type="term" value="C:ribosomal subunit"/>
    <property type="evidence" value="ECO:0007669"/>
    <property type="project" value="UniProtKB-ARBA"/>
</dbReference>
<reference evidence="5" key="1">
    <citation type="submission" date="2023-06" db="EMBL/GenBank/DDBJ databases">
        <title>Reference genome for the Northern bat (Eptesicus nilssonii), a most northern bat species.</title>
        <authorList>
            <person name="Laine V.N."/>
            <person name="Pulliainen A.T."/>
            <person name="Lilley T.M."/>
        </authorList>
    </citation>
    <scope>NUCLEOTIDE SEQUENCE</scope>
    <source>
        <strain evidence="5">BLF_Eptnil</strain>
        <tissue evidence="5">Kidney</tissue>
    </source>
</reference>
<evidence type="ECO:0000256" key="4">
    <source>
        <dbReference type="ARBA" id="ARBA00035458"/>
    </source>
</evidence>